<keyword evidence="3 4" id="KW-0460">Magnesium</keyword>
<dbReference type="EC" id="4.2.3.-" evidence="4"/>
<dbReference type="PANTHER" id="PTHR35201:SF4">
    <property type="entry name" value="BETA-PINACENE SYNTHASE-RELATED"/>
    <property type="match status" value="1"/>
</dbReference>
<dbReference type="InterPro" id="IPR008949">
    <property type="entry name" value="Isoprenoid_synthase_dom_sf"/>
</dbReference>
<evidence type="ECO:0000256" key="4">
    <source>
        <dbReference type="RuleBase" id="RU366034"/>
    </source>
</evidence>
<dbReference type="AlphaFoldDB" id="A0AA40F459"/>
<comment type="caution">
    <text evidence="5">The sequence shown here is derived from an EMBL/GenBank/DDBJ whole genome shotgun (WGS) entry which is preliminary data.</text>
</comment>
<evidence type="ECO:0000313" key="5">
    <source>
        <dbReference type="EMBL" id="KAK0750859.1"/>
    </source>
</evidence>
<dbReference type="GO" id="GO:0010333">
    <property type="term" value="F:terpene synthase activity"/>
    <property type="evidence" value="ECO:0007669"/>
    <property type="project" value="InterPro"/>
</dbReference>
<dbReference type="SFLD" id="SFLDS00005">
    <property type="entry name" value="Isoprenoid_Synthase_Type_I"/>
    <property type="match status" value="1"/>
</dbReference>
<organism evidence="5 6">
    <name type="scientific">Schizothecium vesticola</name>
    <dbReference type="NCBI Taxonomy" id="314040"/>
    <lineage>
        <taxon>Eukaryota</taxon>
        <taxon>Fungi</taxon>
        <taxon>Dikarya</taxon>
        <taxon>Ascomycota</taxon>
        <taxon>Pezizomycotina</taxon>
        <taxon>Sordariomycetes</taxon>
        <taxon>Sordariomycetidae</taxon>
        <taxon>Sordariales</taxon>
        <taxon>Schizotheciaceae</taxon>
        <taxon>Schizothecium</taxon>
    </lineage>
</organism>
<dbReference type="Gene3D" id="1.10.600.10">
    <property type="entry name" value="Farnesyl Diphosphate Synthase"/>
    <property type="match status" value="1"/>
</dbReference>
<sequence length="348" mass="40740">MTGELVKVPDLLRDWPWQRHLNKNYDQAKAASLEWFTSFKAFDAKSQDAFDRCDFARLAMLSYRYGDLARSRTSTDLMTLFYAFDEYTDVEDEVATRHMADIVMDGLRNPTKPRPNDECFLGEMARQFWQLGQQTSSPMAERHLIETMQLYVDAVVQQSDDRTHDRLRTIDGYWAVRRHSSGCYPSFALMELELDIPEDIYRHPLLDRMRDCALYLICAGNDLYSYPIERARGHALHNLVTTAMHQLDLTPQSAADWIGDWADGIAKEFLQCCADLPSWDPETDRQVREYVNGLACWVRGNDDWSFESQRYFGVEGETVRREREIWMLPRVEVQEARFSSSRYMVHFT</sequence>
<comment type="cofactor">
    <cofactor evidence="1 4">
        <name>Mg(2+)</name>
        <dbReference type="ChEBI" id="CHEBI:18420"/>
    </cofactor>
</comment>
<dbReference type="PANTHER" id="PTHR35201">
    <property type="entry name" value="TERPENE SYNTHASE"/>
    <property type="match status" value="1"/>
</dbReference>
<dbReference type="SUPFAM" id="SSF48576">
    <property type="entry name" value="Terpenoid synthases"/>
    <property type="match status" value="1"/>
</dbReference>
<keyword evidence="4" id="KW-0479">Metal-binding</keyword>
<dbReference type="InterPro" id="IPR034686">
    <property type="entry name" value="Terpene_cyclase-like_2"/>
</dbReference>
<dbReference type="GO" id="GO:0008299">
    <property type="term" value="P:isoprenoid biosynthetic process"/>
    <property type="evidence" value="ECO:0007669"/>
    <property type="project" value="UniProtKB-ARBA"/>
</dbReference>
<evidence type="ECO:0000256" key="3">
    <source>
        <dbReference type="ARBA" id="ARBA00022842"/>
    </source>
</evidence>
<dbReference type="Pfam" id="PF19086">
    <property type="entry name" value="Terpene_syn_C_2"/>
    <property type="match status" value="1"/>
</dbReference>
<dbReference type="EMBL" id="JAUKUD010000002">
    <property type="protein sequence ID" value="KAK0750859.1"/>
    <property type="molecule type" value="Genomic_DNA"/>
</dbReference>
<name>A0AA40F459_9PEZI</name>
<evidence type="ECO:0000256" key="1">
    <source>
        <dbReference type="ARBA" id="ARBA00001946"/>
    </source>
</evidence>
<dbReference type="Proteomes" id="UP001172155">
    <property type="component" value="Unassembled WGS sequence"/>
</dbReference>
<evidence type="ECO:0000256" key="2">
    <source>
        <dbReference type="ARBA" id="ARBA00006333"/>
    </source>
</evidence>
<keyword evidence="4" id="KW-0456">Lyase</keyword>
<dbReference type="GO" id="GO:0046872">
    <property type="term" value="F:metal ion binding"/>
    <property type="evidence" value="ECO:0007669"/>
    <property type="project" value="UniProtKB-KW"/>
</dbReference>
<accession>A0AA40F459</accession>
<comment type="similarity">
    <text evidence="2 4">Belongs to the terpene synthase family.</text>
</comment>
<keyword evidence="6" id="KW-1185">Reference proteome</keyword>
<dbReference type="SFLD" id="SFLDG01020">
    <property type="entry name" value="Terpene_Cyclase_Like_2"/>
    <property type="match status" value="1"/>
</dbReference>
<reference evidence="5" key="1">
    <citation type="submission" date="2023-06" db="EMBL/GenBank/DDBJ databases">
        <title>Genome-scale phylogeny and comparative genomics of the fungal order Sordariales.</title>
        <authorList>
            <consortium name="Lawrence Berkeley National Laboratory"/>
            <person name="Hensen N."/>
            <person name="Bonometti L."/>
            <person name="Westerberg I."/>
            <person name="Brannstrom I.O."/>
            <person name="Guillou S."/>
            <person name="Cros-Aarteil S."/>
            <person name="Calhoun S."/>
            <person name="Haridas S."/>
            <person name="Kuo A."/>
            <person name="Mondo S."/>
            <person name="Pangilinan J."/>
            <person name="Riley R."/>
            <person name="LaButti K."/>
            <person name="Andreopoulos B."/>
            <person name="Lipzen A."/>
            <person name="Chen C."/>
            <person name="Yanf M."/>
            <person name="Daum C."/>
            <person name="Ng V."/>
            <person name="Clum A."/>
            <person name="Steindorff A."/>
            <person name="Ohm R."/>
            <person name="Martin F."/>
            <person name="Silar P."/>
            <person name="Natvig D."/>
            <person name="Lalanne C."/>
            <person name="Gautier V."/>
            <person name="Ament-velasquez S.L."/>
            <person name="Kruys A."/>
            <person name="Hutchinson M.I."/>
            <person name="Powell A.J."/>
            <person name="Barry K."/>
            <person name="Miller A.N."/>
            <person name="Grigoriev I.V."/>
            <person name="Debuchy R."/>
            <person name="Gladieux P."/>
            <person name="Thoren M.H."/>
            <person name="Johannesson H."/>
        </authorList>
    </citation>
    <scope>NUCLEOTIDE SEQUENCE</scope>
    <source>
        <strain evidence="5">SMH3187-1</strain>
    </source>
</reference>
<protein>
    <recommendedName>
        <fullName evidence="4">Terpene synthase</fullName>
        <ecNumber evidence="4">4.2.3.-</ecNumber>
    </recommendedName>
</protein>
<proteinExistence type="inferred from homology"/>
<gene>
    <name evidence="5" type="ORF">B0T18DRAFT_478033</name>
</gene>
<evidence type="ECO:0000313" key="6">
    <source>
        <dbReference type="Proteomes" id="UP001172155"/>
    </source>
</evidence>